<feature type="region of interest" description="Disordered" evidence="9">
    <location>
        <begin position="40"/>
        <end position="135"/>
    </location>
</feature>
<dbReference type="PANTHER" id="PTHR12299">
    <property type="entry name" value="HYALURONIC ACID-BINDING PROTEIN 4"/>
    <property type="match status" value="1"/>
</dbReference>
<dbReference type="InterPro" id="IPR039764">
    <property type="entry name" value="HABP4/SERBP1-like"/>
</dbReference>
<keyword evidence="5" id="KW-0963">Cytoplasm</keyword>
<dbReference type="GO" id="GO:0015030">
    <property type="term" value="C:Cajal body"/>
    <property type="evidence" value="ECO:0007669"/>
    <property type="project" value="UniProtKB-SubCell"/>
</dbReference>
<evidence type="ECO:0000256" key="3">
    <source>
        <dbReference type="ARBA" id="ARBA00004408"/>
    </source>
</evidence>
<accession>A0A7L4LEJ9</accession>
<dbReference type="GO" id="GO:0016607">
    <property type="term" value="C:nuclear speck"/>
    <property type="evidence" value="ECO:0007669"/>
    <property type="project" value="UniProtKB-SubCell"/>
</dbReference>
<keyword evidence="7" id="KW-0539">Nucleus</keyword>
<dbReference type="Proteomes" id="UP000576729">
    <property type="component" value="Unassembled WGS sequence"/>
</dbReference>
<dbReference type="GO" id="GO:0045948">
    <property type="term" value="P:positive regulation of translational initiation"/>
    <property type="evidence" value="ECO:0007669"/>
    <property type="project" value="TreeGrafter"/>
</dbReference>
<feature type="compositionally biased region" description="Pro residues" evidence="9">
    <location>
        <begin position="87"/>
        <end position="98"/>
    </location>
</feature>
<dbReference type="Pfam" id="PF16174">
    <property type="entry name" value="IHABP4_N"/>
    <property type="match status" value="1"/>
</dbReference>
<feature type="compositionally biased region" description="Basic and acidic residues" evidence="9">
    <location>
        <begin position="40"/>
        <end position="56"/>
    </location>
</feature>
<keyword evidence="12" id="KW-1185">Reference proteome</keyword>
<evidence type="ECO:0000256" key="2">
    <source>
        <dbReference type="ARBA" id="ARBA00004324"/>
    </source>
</evidence>
<evidence type="ECO:0000256" key="5">
    <source>
        <dbReference type="ARBA" id="ARBA00022490"/>
    </source>
</evidence>
<organism evidence="11 12">
    <name type="scientific">Callaeas wilsoni</name>
    <name type="common">North Island kokako</name>
    <dbReference type="NCBI Taxonomy" id="1347786"/>
    <lineage>
        <taxon>Eukaryota</taxon>
        <taxon>Metazoa</taxon>
        <taxon>Chordata</taxon>
        <taxon>Craniata</taxon>
        <taxon>Vertebrata</taxon>
        <taxon>Euteleostomi</taxon>
        <taxon>Archelosauria</taxon>
        <taxon>Archosauria</taxon>
        <taxon>Dinosauria</taxon>
        <taxon>Saurischia</taxon>
        <taxon>Theropoda</taxon>
        <taxon>Coelurosauria</taxon>
        <taxon>Aves</taxon>
        <taxon>Neognathae</taxon>
        <taxon>Neoaves</taxon>
        <taxon>Telluraves</taxon>
        <taxon>Australaves</taxon>
        <taxon>Passeriformes</taxon>
        <taxon>Corvoidea</taxon>
        <taxon>Callaeidae</taxon>
        <taxon>Callaeas</taxon>
    </lineage>
</organism>
<evidence type="ECO:0000256" key="8">
    <source>
        <dbReference type="ARBA" id="ARBA00035118"/>
    </source>
</evidence>
<dbReference type="InterPro" id="IPR032381">
    <property type="entry name" value="IHABP4_N"/>
</dbReference>
<feature type="compositionally biased region" description="Basic and acidic residues" evidence="9">
    <location>
        <begin position="73"/>
        <end position="84"/>
    </location>
</feature>
<name>A0A7L4LEJ9_9CORV</name>
<dbReference type="GO" id="GO:0010494">
    <property type="term" value="C:cytoplasmic stress granule"/>
    <property type="evidence" value="ECO:0007669"/>
    <property type="project" value="UniProtKB-SubCell"/>
</dbReference>
<feature type="domain" description="Hyaluronan/mRNA-binding protein" evidence="10">
    <location>
        <begin position="194"/>
        <end position="275"/>
    </location>
</feature>
<dbReference type="EMBL" id="VWPU01017175">
    <property type="protein sequence ID" value="NXY63639.1"/>
    <property type="molecule type" value="Genomic_DNA"/>
</dbReference>
<sequence length="368" mass="41389">MMTGLVGSPVAAVMQENFGCSVANRFYQLLDDESDPFDVLREAERRQQQRKKRDEAAAAAARRAVPGGRAGGGKRETQKERRQPESSPAPSPSAPPQTGPKRAPRRGEQQGFSNRGTEGKQDKTELRPSFREYRPYGAQRQVEFSVERYLLFRPVERLDYERPIRGRGGGRGGMRGRGRGGGLNRSFDGFDQRRKWELERQNENDKTGTEPTAPVEETVETPKQPGTSEEEPLSKAAEGEPMEEVVQEMTLDEWKNLQQRNRPKPEFNIRKPESTVPSKAVVIHKSKYSNDFQKEDFEDDSHVFRKPVNDITSQLDINFGNLPRPGRGSRGARGGRGRRPEETGPRPEVVVQLVAPNPDDPEDFPALA</sequence>
<gene>
    <name evidence="11" type="primary">Habp4</name>
    <name evidence="11" type="ORF">CALWIL_R08340</name>
</gene>
<feature type="region of interest" description="Disordered" evidence="9">
    <location>
        <begin position="162"/>
        <end position="278"/>
    </location>
</feature>
<evidence type="ECO:0000256" key="7">
    <source>
        <dbReference type="ARBA" id="ARBA00023242"/>
    </source>
</evidence>
<reference evidence="11 12" key="1">
    <citation type="submission" date="2019-09" db="EMBL/GenBank/DDBJ databases">
        <title>Bird 10,000 Genomes (B10K) Project - Family phase.</title>
        <authorList>
            <person name="Zhang G."/>
        </authorList>
    </citation>
    <scope>NUCLEOTIDE SEQUENCE [LARGE SCALE GENOMIC DNA]</scope>
    <source>
        <strain evidence="11">B10K-OTA-212792</strain>
        <tissue evidence="11">Blood</tissue>
    </source>
</reference>
<dbReference type="AlphaFoldDB" id="A0A7L4LEJ9"/>
<keyword evidence="6" id="KW-0810">Translation regulation</keyword>
<dbReference type="InterPro" id="IPR006861">
    <property type="entry name" value="HABP4_PAIRBP1-bd"/>
</dbReference>
<comment type="similarity">
    <text evidence="8">Belongs to the SERBP1-HABP4 family.</text>
</comment>
<comment type="caution">
    <text evidence="11">The sequence shown here is derived from an EMBL/GenBank/DDBJ whole genome shotgun (WGS) entry which is preliminary data.</text>
</comment>
<evidence type="ECO:0000256" key="6">
    <source>
        <dbReference type="ARBA" id="ARBA00022845"/>
    </source>
</evidence>
<feature type="compositionally biased region" description="Basic and acidic residues" evidence="9">
    <location>
        <begin position="188"/>
        <end position="208"/>
    </location>
</feature>
<dbReference type="Pfam" id="PF04774">
    <property type="entry name" value="HABP4_PAI-RBP1"/>
    <property type="match status" value="1"/>
</dbReference>
<evidence type="ECO:0000313" key="12">
    <source>
        <dbReference type="Proteomes" id="UP000576729"/>
    </source>
</evidence>
<protein>
    <submittedName>
        <fullName evidence="11">HABP4 protein</fullName>
    </submittedName>
</protein>
<dbReference type="GO" id="GO:0033120">
    <property type="term" value="P:positive regulation of RNA splicing"/>
    <property type="evidence" value="ECO:0007669"/>
    <property type="project" value="TreeGrafter"/>
</dbReference>
<feature type="compositionally biased region" description="Low complexity" evidence="9">
    <location>
        <begin position="57"/>
        <end position="67"/>
    </location>
</feature>
<evidence type="ECO:0000256" key="4">
    <source>
        <dbReference type="ARBA" id="ARBA00004604"/>
    </source>
</evidence>
<feature type="non-terminal residue" evidence="11">
    <location>
        <position position="368"/>
    </location>
</feature>
<dbReference type="GO" id="GO:0003723">
    <property type="term" value="F:RNA binding"/>
    <property type="evidence" value="ECO:0007669"/>
    <property type="project" value="InterPro"/>
</dbReference>
<feature type="compositionally biased region" description="Basic and acidic residues" evidence="9">
    <location>
        <begin position="117"/>
        <end position="134"/>
    </location>
</feature>
<evidence type="ECO:0000256" key="1">
    <source>
        <dbReference type="ARBA" id="ARBA00004210"/>
    </source>
</evidence>
<dbReference type="PANTHER" id="PTHR12299:SF30">
    <property type="entry name" value="INTRACELLULAR HYALURONAN-BINDING PROTEIN 4"/>
    <property type="match status" value="1"/>
</dbReference>
<proteinExistence type="inferred from homology"/>
<evidence type="ECO:0000313" key="11">
    <source>
        <dbReference type="EMBL" id="NXY63639.1"/>
    </source>
</evidence>
<evidence type="ECO:0000256" key="9">
    <source>
        <dbReference type="SAM" id="MobiDB-lite"/>
    </source>
</evidence>
<comment type="subcellular location">
    <subcellularLocation>
        <location evidence="1">Cytoplasm</location>
        <location evidence="1">Stress granule</location>
    </subcellularLocation>
    <subcellularLocation>
        <location evidence="2">Nucleus speckle</location>
    </subcellularLocation>
    <subcellularLocation>
        <location evidence="3">Nucleus</location>
        <location evidence="3">Cajal body</location>
    </subcellularLocation>
    <subcellularLocation>
        <location evidence="4">Nucleus</location>
        <location evidence="4">Nucleolus</location>
    </subcellularLocation>
</comment>
<feature type="compositionally biased region" description="Gly residues" evidence="9">
    <location>
        <begin position="166"/>
        <end position="183"/>
    </location>
</feature>
<evidence type="ECO:0000259" key="10">
    <source>
        <dbReference type="SMART" id="SM01233"/>
    </source>
</evidence>
<feature type="compositionally biased region" description="Basic and acidic residues" evidence="9">
    <location>
        <begin position="263"/>
        <end position="273"/>
    </location>
</feature>
<dbReference type="SMART" id="SM01233">
    <property type="entry name" value="HABP4_PAI-RBP1"/>
    <property type="match status" value="1"/>
</dbReference>
<feature type="region of interest" description="Disordered" evidence="9">
    <location>
        <begin position="309"/>
        <end position="368"/>
    </location>
</feature>
<feature type="non-terminal residue" evidence="11">
    <location>
        <position position="1"/>
    </location>
</feature>
<dbReference type="GO" id="GO:0005730">
    <property type="term" value="C:nucleolus"/>
    <property type="evidence" value="ECO:0007669"/>
    <property type="project" value="UniProtKB-SubCell"/>
</dbReference>
<feature type="compositionally biased region" description="Acidic residues" evidence="9">
    <location>
        <begin position="359"/>
        <end position="368"/>
    </location>
</feature>